<organism evidence="7 8">
    <name type="scientific">Clostridium sulfidigenes</name>
    <dbReference type="NCBI Taxonomy" id="318464"/>
    <lineage>
        <taxon>Bacteria</taxon>
        <taxon>Bacillati</taxon>
        <taxon>Bacillota</taxon>
        <taxon>Clostridia</taxon>
        <taxon>Eubacteriales</taxon>
        <taxon>Clostridiaceae</taxon>
        <taxon>Clostridium</taxon>
    </lineage>
</organism>
<dbReference type="InterPro" id="IPR012338">
    <property type="entry name" value="Beta-lactam/transpept-like"/>
</dbReference>
<dbReference type="Gene3D" id="3.90.1310.10">
    <property type="entry name" value="Penicillin-binding protein 2a (Domain 2)"/>
    <property type="match status" value="1"/>
</dbReference>
<dbReference type="SUPFAM" id="SSF56519">
    <property type="entry name" value="Penicillin binding protein dimerisation domain"/>
    <property type="match status" value="1"/>
</dbReference>
<dbReference type="InterPro" id="IPR050515">
    <property type="entry name" value="Beta-lactam/transpept"/>
</dbReference>
<reference evidence="7 8" key="1">
    <citation type="submission" date="2014-07" db="EMBL/GenBank/DDBJ databases">
        <title>Draft genome of Clostridium sulfidigenes 113A isolated from sediments associated with methane hydrate from Krishna Godavari basin.</title>
        <authorList>
            <person name="Honkalas V.S."/>
            <person name="Dabir A.P."/>
            <person name="Arora P."/>
            <person name="Dhakephalkar P.K."/>
        </authorList>
    </citation>
    <scope>NUCLEOTIDE SEQUENCE [LARGE SCALE GENOMIC DNA]</scope>
    <source>
        <strain evidence="7 8">113A</strain>
    </source>
</reference>
<dbReference type="Gene3D" id="3.30.1390.30">
    <property type="entry name" value="Penicillin-binding protein 2a, domain 3"/>
    <property type="match status" value="1"/>
</dbReference>
<dbReference type="GO" id="GO:0008658">
    <property type="term" value="F:penicillin binding"/>
    <property type="evidence" value="ECO:0007669"/>
    <property type="project" value="InterPro"/>
</dbReference>
<dbReference type="Pfam" id="PF03717">
    <property type="entry name" value="PBP_dimer"/>
    <property type="match status" value="1"/>
</dbReference>
<dbReference type="RefSeq" id="WP_035134714.1">
    <property type="nucleotide sequence ID" value="NZ_JPMD01000038.1"/>
</dbReference>
<dbReference type="STRING" id="318464.IO99_15265"/>
<dbReference type="Pfam" id="PF00905">
    <property type="entry name" value="Transpeptidase"/>
    <property type="match status" value="1"/>
</dbReference>
<protein>
    <submittedName>
        <fullName evidence="7">Peptidoglycan glycosyltransferase</fullName>
    </submittedName>
</protein>
<evidence type="ECO:0000259" key="6">
    <source>
        <dbReference type="Pfam" id="PF05223"/>
    </source>
</evidence>
<dbReference type="AlphaFoldDB" id="A0A084J8K1"/>
<keyword evidence="7" id="KW-0808">Transferase</keyword>
<sequence>MKNNLKKLSLIIGTIIIGIALFTGCSKKDEIKDAFNIYKNAWIKQDFKSMYNMLSVESKAYINEEEFLERYTNIYSAIVASNMDIQIVGEKERDKKSLEIPFTMTMDTVAGKVDIKDYKATLVKEEDGYKVKWNESLIFPQMEKPDDKVRVEDYYSKRGSILDRNGNFLAQDDIVKSVGIHPSKFENKKSEKITAMANILDISESYIEEQLAANTNPDYFVPIVSVLQSDSEKLNKLSTIEGVQINNKNSRVYTGGEAFGNLIGYVGAITAEEIENNKDKGYSQISLLGKAGLEKVYEDILRGQDGGEIYIEKGEEKITLAKTEAKNGQDIKLSIDPELQSKIYSEMKGEKGASTAVDPKTGEVLAMVSSPSYDPNIFVTYKTKFLSEQWKKLDGQQFDNRFNNVYAPGSTMKLVTAAIGLDVGALNPGETMDIKGLDWQNNSSWGGYKVTRVKDPGKAINLKEATKYSDNIYFARVALNIGADAFINGAKNFGIGEEISFDFPMETSQISNDNTLSKEILLADTGYGQGEVLMSPLDIALSYSALGNNGDIMQPRLNIGKNPEAKVWKNAIKAEKVPALVDAFSAVINDADGTATTAKVNGFNIAGKTGTSEIKKDQKDESGKENGWFVAVNTDDSKVAISMIIEDVKDRGGSGIPTAMVKNVMEFYLKK</sequence>
<feature type="domain" description="Penicillin-binding protein dimerisation" evidence="5">
    <location>
        <begin position="155"/>
        <end position="313"/>
    </location>
</feature>
<feature type="domain" description="Penicillin-binding protein transpeptidase" evidence="4">
    <location>
        <begin position="353"/>
        <end position="666"/>
    </location>
</feature>
<dbReference type="GO" id="GO:0071972">
    <property type="term" value="F:peptidoglycan L,D-transpeptidase activity"/>
    <property type="evidence" value="ECO:0007669"/>
    <property type="project" value="TreeGrafter"/>
</dbReference>
<keyword evidence="3" id="KW-0472">Membrane</keyword>
<gene>
    <name evidence="7" type="ORF">IO99_15265</name>
</gene>
<dbReference type="Proteomes" id="UP000028542">
    <property type="component" value="Unassembled WGS sequence"/>
</dbReference>
<accession>A0A084J8K1</accession>
<dbReference type="PROSITE" id="PS51257">
    <property type="entry name" value="PROKAR_LIPOPROTEIN"/>
    <property type="match status" value="1"/>
</dbReference>
<dbReference type="Gene3D" id="3.10.450.100">
    <property type="entry name" value="NTF2-like, domain 1"/>
    <property type="match status" value="1"/>
</dbReference>
<evidence type="ECO:0000256" key="2">
    <source>
        <dbReference type="ARBA" id="ARBA00007171"/>
    </source>
</evidence>
<dbReference type="InterPro" id="IPR007887">
    <property type="entry name" value="MecA_N"/>
</dbReference>
<keyword evidence="8" id="KW-1185">Reference proteome</keyword>
<evidence type="ECO:0000256" key="3">
    <source>
        <dbReference type="ARBA" id="ARBA00023136"/>
    </source>
</evidence>
<name>A0A084J8K1_9CLOT</name>
<comment type="similarity">
    <text evidence="2">Belongs to the transpeptidase family.</text>
</comment>
<dbReference type="eggNOG" id="COG0768">
    <property type="taxonomic scope" value="Bacteria"/>
</dbReference>
<evidence type="ECO:0000313" key="7">
    <source>
        <dbReference type="EMBL" id="KEZ85285.1"/>
    </source>
</evidence>
<dbReference type="SUPFAM" id="SSF54427">
    <property type="entry name" value="NTF2-like"/>
    <property type="match status" value="1"/>
</dbReference>
<dbReference type="Gene3D" id="3.40.710.10">
    <property type="entry name" value="DD-peptidase/beta-lactamase superfamily"/>
    <property type="match status" value="1"/>
</dbReference>
<dbReference type="Pfam" id="PF05223">
    <property type="entry name" value="MecA_N"/>
    <property type="match status" value="1"/>
</dbReference>
<evidence type="ECO:0000313" key="8">
    <source>
        <dbReference type="Proteomes" id="UP000028542"/>
    </source>
</evidence>
<dbReference type="EMBL" id="JPMD01000038">
    <property type="protein sequence ID" value="KEZ85285.1"/>
    <property type="molecule type" value="Genomic_DNA"/>
</dbReference>
<dbReference type="PANTHER" id="PTHR30627">
    <property type="entry name" value="PEPTIDOGLYCAN D,D-TRANSPEPTIDASE"/>
    <property type="match status" value="1"/>
</dbReference>
<proteinExistence type="inferred from homology"/>
<dbReference type="InterPro" id="IPR036138">
    <property type="entry name" value="PBP_dimer_sf"/>
</dbReference>
<dbReference type="GO" id="GO:0016740">
    <property type="term" value="F:transferase activity"/>
    <property type="evidence" value="ECO:0007669"/>
    <property type="project" value="UniProtKB-KW"/>
</dbReference>
<dbReference type="GO" id="GO:0071555">
    <property type="term" value="P:cell wall organization"/>
    <property type="evidence" value="ECO:0007669"/>
    <property type="project" value="TreeGrafter"/>
</dbReference>
<evidence type="ECO:0000256" key="1">
    <source>
        <dbReference type="ARBA" id="ARBA00004370"/>
    </source>
</evidence>
<feature type="domain" description="NTF2-like N-terminal transpeptidase" evidence="6">
    <location>
        <begin position="32"/>
        <end position="144"/>
    </location>
</feature>
<dbReference type="InterPro" id="IPR001460">
    <property type="entry name" value="PCN-bd_Tpept"/>
</dbReference>
<comment type="caution">
    <text evidence="7">The sequence shown here is derived from an EMBL/GenBank/DDBJ whole genome shotgun (WGS) entry which is preliminary data.</text>
</comment>
<evidence type="ECO:0000259" key="5">
    <source>
        <dbReference type="Pfam" id="PF03717"/>
    </source>
</evidence>
<dbReference type="GO" id="GO:0005886">
    <property type="term" value="C:plasma membrane"/>
    <property type="evidence" value="ECO:0007669"/>
    <property type="project" value="TreeGrafter"/>
</dbReference>
<dbReference type="InterPro" id="IPR005311">
    <property type="entry name" value="PBP_dimer"/>
</dbReference>
<dbReference type="GO" id="GO:0046677">
    <property type="term" value="P:response to antibiotic"/>
    <property type="evidence" value="ECO:0007669"/>
    <property type="project" value="InterPro"/>
</dbReference>
<comment type="subcellular location">
    <subcellularLocation>
        <location evidence="1">Membrane</location>
    </subcellularLocation>
</comment>
<dbReference type="SUPFAM" id="SSF56601">
    <property type="entry name" value="beta-lactamase/transpeptidase-like"/>
    <property type="match status" value="1"/>
</dbReference>
<dbReference type="InterPro" id="IPR032710">
    <property type="entry name" value="NTF2-like_dom_sf"/>
</dbReference>
<evidence type="ECO:0000259" key="4">
    <source>
        <dbReference type="Pfam" id="PF00905"/>
    </source>
</evidence>
<dbReference type="PANTHER" id="PTHR30627:SF25">
    <property type="entry name" value="PENICILLIN-BINDING PROTEIN 3"/>
    <property type="match status" value="1"/>
</dbReference>